<dbReference type="EMBL" id="JBHSFK010000006">
    <property type="protein sequence ID" value="MFC4500296.1"/>
    <property type="molecule type" value="Genomic_DNA"/>
</dbReference>
<protein>
    <submittedName>
        <fullName evidence="1">Uncharacterized protein</fullName>
    </submittedName>
</protein>
<name>A0ABV9AMF8_9ACTN</name>
<evidence type="ECO:0000313" key="2">
    <source>
        <dbReference type="Proteomes" id="UP001595839"/>
    </source>
</evidence>
<sequence length="122" mass="13257">MTFVVLAASPAMLHSVRESDEPISFLHHRADTFVPAVRDFKDELFVVDSLHDNGVQRLAADVLASRSPAVVVCGDERFAEASRQLAAELGVPLLTEASPTRWVEQARRSSAARATTRGAELS</sequence>
<gene>
    <name evidence="1" type="ORF">ACFPIH_12250</name>
</gene>
<dbReference type="RefSeq" id="WP_381174270.1">
    <property type="nucleotide sequence ID" value="NZ_JBHSFK010000006.1"/>
</dbReference>
<dbReference type="Proteomes" id="UP001595839">
    <property type="component" value="Unassembled WGS sequence"/>
</dbReference>
<reference evidence="2" key="1">
    <citation type="journal article" date="2019" name="Int. J. Syst. Evol. Microbiol.">
        <title>The Global Catalogue of Microorganisms (GCM) 10K type strain sequencing project: providing services to taxonomists for standard genome sequencing and annotation.</title>
        <authorList>
            <consortium name="The Broad Institute Genomics Platform"/>
            <consortium name="The Broad Institute Genome Sequencing Center for Infectious Disease"/>
            <person name="Wu L."/>
            <person name="Ma J."/>
        </authorList>
    </citation>
    <scope>NUCLEOTIDE SEQUENCE [LARGE SCALE GENOMIC DNA]</scope>
    <source>
        <strain evidence="2">CGMCC 4.7177</strain>
    </source>
</reference>
<organism evidence="1 2">
    <name type="scientific">Streptomyces vulcanius</name>
    <dbReference type="NCBI Taxonomy" id="1441876"/>
    <lineage>
        <taxon>Bacteria</taxon>
        <taxon>Bacillati</taxon>
        <taxon>Actinomycetota</taxon>
        <taxon>Actinomycetes</taxon>
        <taxon>Kitasatosporales</taxon>
        <taxon>Streptomycetaceae</taxon>
        <taxon>Streptomyces</taxon>
    </lineage>
</organism>
<proteinExistence type="predicted"/>
<keyword evidence="2" id="KW-1185">Reference proteome</keyword>
<comment type="caution">
    <text evidence="1">The sequence shown here is derived from an EMBL/GenBank/DDBJ whole genome shotgun (WGS) entry which is preliminary data.</text>
</comment>
<accession>A0ABV9AMF8</accession>
<evidence type="ECO:0000313" key="1">
    <source>
        <dbReference type="EMBL" id="MFC4500296.1"/>
    </source>
</evidence>